<dbReference type="RefSeq" id="WP_043389027.1">
    <property type="nucleotide sequence ID" value="NZ_JPMI01000006.1"/>
</dbReference>
<keyword evidence="2" id="KW-0732">Signal</keyword>
<evidence type="ECO:0000313" key="4">
    <source>
        <dbReference type="Proteomes" id="UP000028547"/>
    </source>
</evidence>
<feature type="repeat" description="TPR" evidence="1">
    <location>
        <begin position="89"/>
        <end position="122"/>
    </location>
</feature>
<dbReference type="InterPro" id="IPR019734">
    <property type="entry name" value="TPR_rpt"/>
</dbReference>
<evidence type="ECO:0000256" key="2">
    <source>
        <dbReference type="SAM" id="SignalP"/>
    </source>
</evidence>
<organism evidence="3 4">
    <name type="scientific">Archangium violaceum Cb vi76</name>
    <dbReference type="NCBI Taxonomy" id="1406225"/>
    <lineage>
        <taxon>Bacteria</taxon>
        <taxon>Pseudomonadati</taxon>
        <taxon>Myxococcota</taxon>
        <taxon>Myxococcia</taxon>
        <taxon>Myxococcales</taxon>
        <taxon>Cystobacterineae</taxon>
        <taxon>Archangiaceae</taxon>
        <taxon>Archangium</taxon>
    </lineage>
</organism>
<sequence>MRPSRLLTRAVPLLALVGLGAVAAPASRRPKVDTQAMREAISAGAQDEGMSSPASYAHYLRAKLLSLQGQHRGAVDSLRLALATDENNPHLLTQLGEEYARLGDLTKAERELRRVVKVYPAHYAGRLMLGRVLMEAGKPARARMHLRRAIQLKPREPEAYLVLAQLYLDGRSNEQAVKVVEALAAALPGEASGFRRLGLALAERGDSTRAGHLLARAIERDPGDVESLTVLAQLHEKAGQLSDAEEALARTLERDPDNQAVLMSAGRLALRLGSPVRARAYFDRLLSISSDPELTVRVALAFLSAKDPTSTVEVLDAARKGRGASPRISYYAGLVHERLRHFDAAAIAYAEVPLTSELFPEARARRAVCLSQAGEHETALALLREALAEHPDDAELWVHQARAQERAGEPERAVAMLKEALERKPSAELYEALASTLQRQKRSAEAVGLLRTAISREPREPALRYVLANVLLARGDEEGAITSMRGVLELDPEHAAAMNFIGYVLAQRGRDFAEAERLVRRALQLRPDTGSFLDSLGWIHFQRGDYPRALQSLERAAELEPEEPVILEHLGDAYQRVSRPGDAAGAWRRALEVLALNPEAADPPDQRVLLERKLKLLSTGAADR</sequence>
<dbReference type="SUPFAM" id="SSF81901">
    <property type="entry name" value="HCP-like"/>
    <property type="match status" value="1"/>
</dbReference>
<dbReference type="AlphaFoldDB" id="A0A084T1N6"/>
<keyword evidence="1" id="KW-0802">TPR repeat</keyword>
<reference evidence="3 4" key="1">
    <citation type="submission" date="2014-07" db="EMBL/GenBank/DDBJ databases">
        <title>Draft Genome Sequence of Gephyronic Acid Producer, Cystobacter violaceus Strain Cb vi76.</title>
        <authorList>
            <person name="Stevens D.C."/>
            <person name="Young J."/>
            <person name="Carmichael R."/>
            <person name="Tan J."/>
            <person name="Taylor R.E."/>
        </authorList>
    </citation>
    <scope>NUCLEOTIDE SEQUENCE [LARGE SCALE GENOMIC DNA]</scope>
    <source>
        <strain evidence="3 4">Cb vi76</strain>
    </source>
</reference>
<dbReference type="InterPro" id="IPR011990">
    <property type="entry name" value="TPR-like_helical_dom_sf"/>
</dbReference>
<accession>A0A084T1N6</accession>
<dbReference type="Pfam" id="PF13432">
    <property type="entry name" value="TPR_16"/>
    <property type="match status" value="4"/>
</dbReference>
<dbReference type="PANTHER" id="PTHR12558">
    <property type="entry name" value="CELL DIVISION CYCLE 16,23,27"/>
    <property type="match status" value="1"/>
</dbReference>
<evidence type="ECO:0000256" key="1">
    <source>
        <dbReference type="PROSITE-ProRule" id="PRU00339"/>
    </source>
</evidence>
<comment type="caution">
    <text evidence="3">The sequence shown here is derived from an EMBL/GenBank/DDBJ whole genome shotgun (WGS) entry which is preliminary data.</text>
</comment>
<feature type="repeat" description="TPR" evidence="1">
    <location>
        <begin position="225"/>
        <end position="258"/>
    </location>
</feature>
<dbReference type="EMBL" id="JPMI01000006">
    <property type="protein sequence ID" value="KFA94621.1"/>
    <property type="molecule type" value="Genomic_DNA"/>
</dbReference>
<dbReference type="Pfam" id="PF14559">
    <property type="entry name" value="TPR_19"/>
    <property type="match status" value="2"/>
</dbReference>
<feature type="repeat" description="TPR" evidence="1">
    <location>
        <begin position="530"/>
        <end position="563"/>
    </location>
</feature>
<feature type="signal peptide" evidence="2">
    <location>
        <begin position="1"/>
        <end position="23"/>
    </location>
</feature>
<dbReference type="SMART" id="SM00028">
    <property type="entry name" value="TPR"/>
    <property type="match status" value="11"/>
</dbReference>
<feature type="chain" id="PRO_5001782014" evidence="2">
    <location>
        <begin position="24"/>
        <end position="624"/>
    </location>
</feature>
<feature type="repeat" description="TPR" evidence="1">
    <location>
        <begin position="394"/>
        <end position="427"/>
    </location>
</feature>
<protein>
    <submittedName>
        <fullName evidence="3">Uncharacterized protein</fullName>
    </submittedName>
</protein>
<gene>
    <name evidence="3" type="ORF">Q664_01570</name>
</gene>
<proteinExistence type="predicted"/>
<dbReference type="SUPFAM" id="SSF48452">
    <property type="entry name" value="TPR-like"/>
    <property type="match status" value="2"/>
</dbReference>
<evidence type="ECO:0000313" key="3">
    <source>
        <dbReference type="EMBL" id="KFA94621.1"/>
    </source>
</evidence>
<feature type="repeat" description="TPR" evidence="1">
    <location>
        <begin position="461"/>
        <end position="494"/>
    </location>
</feature>
<feature type="repeat" description="TPR" evidence="1">
    <location>
        <begin position="191"/>
        <end position="224"/>
    </location>
</feature>
<dbReference type="PANTHER" id="PTHR12558:SF13">
    <property type="entry name" value="CELL DIVISION CYCLE PROTEIN 27 HOMOLOG"/>
    <property type="match status" value="1"/>
</dbReference>
<dbReference type="Proteomes" id="UP000028547">
    <property type="component" value="Unassembled WGS sequence"/>
</dbReference>
<name>A0A084T1N6_9BACT</name>
<dbReference type="PROSITE" id="PS50005">
    <property type="entry name" value="TPR"/>
    <property type="match status" value="6"/>
</dbReference>
<dbReference type="Gene3D" id="1.25.40.10">
    <property type="entry name" value="Tetratricopeptide repeat domain"/>
    <property type="match status" value="4"/>
</dbReference>